<dbReference type="EMBL" id="CP023344">
    <property type="protein sequence ID" value="ATC63006.1"/>
    <property type="molecule type" value="Genomic_DNA"/>
</dbReference>
<evidence type="ECO:0000256" key="1">
    <source>
        <dbReference type="SAM" id="MobiDB-lite"/>
    </source>
</evidence>
<evidence type="ECO:0000313" key="3">
    <source>
        <dbReference type="EMBL" id="ATC63006.1"/>
    </source>
</evidence>
<feature type="transmembrane region" description="Helical" evidence="2">
    <location>
        <begin position="12"/>
        <end position="36"/>
    </location>
</feature>
<gene>
    <name evidence="3" type="ORF">CMV30_02960</name>
</gene>
<proteinExistence type="predicted"/>
<dbReference type="RefSeq" id="WP_096054641.1">
    <property type="nucleotide sequence ID" value="NZ_CP023344.1"/>
</dbReference>
<feature type="region of interest" description="Disordered" evidence="1">
    <location>
        <begin position="79"/>
        <end position="104"/>
    </location>
</feature>
<accession>A0A290Q9U4</accession>
<name>A0A290Q9U4_9BACT</name>
<keyword evidence="2" id="KW-0472">Membrane</keyword>
<evidence type="ECO:0000256" key="2">
    <source>
        <dbReference type="SAM" id="Phobius"/>
    </source>
</evidence>
<dbReference type="Proteomes" id="UP000217265">
    <property type="component" value="Chromosome"/>
</dbReference>
<feature type="compositionally biased region" description="Polar residues" evidence="1">
    <location>
        <begin position="83"/>
        <end position="98"/>
    </location>
</feature>
<keyword evidence="2" id="KW-0812">Transmembrane</keyword>
<feature type="transmembrane region" description="Helical" evidence="2">
    <location>
        <begin position="42"/>
        <end position="66"/>
    </location>
</feature>
<evidence type="ECO:0000313" key="4">
    <source>
        <dbReference type="Proteomes" id="UP000217265"/>
    </source>
</evidence>
<dbReference type="AlphaFoldDB" id="A0A290Q9U4"/>
<protein>
    <submittedName>
        <fullName evidence="3">Uncharacterized protein</fullName>
    </submittedName>
</protein>
<organism evidence="3 4">
    <name type="scientific">Nibricoccus aquaticus</name>
    <dbReference type="NCBI Taxonomy" id="2576891"/>
    <lineage>
        <taxon>Bacteria</taxon>
        <taxon>Pseudomonadati</taxon>
        <taxon>Verrucomicrobiota</taxon>
        <taxon>Opitutia</taxon>
        <taxon>Opitutales</taxon>
        <taxon>Opitutaceae</taxon>
        <taxon>Nibricoccus</taxon>
    </lineage>
</organism>
<keyword evidence="2" id="KW-1133">Transmembrane helix</keyword>
<reference evidence="3 4" key="1">
    <citation type="submission" date="2017-09" db="EMBL/GenBank/DDBJ databases">
        <title>Complete genome sequence of Verrucomicrobial strain HZ-65, isolated from freshwater.</title>
        <authorList>
            <person name="Choi A."/>
        </authorList>
    </citation>
    <scope>NUCLEOTIDE SEQUENCE [LARGE SCALE GENOMIC DNA]</scope>
    <source>
        <strain evidence="3 4">HZ-65</strain>
    </source>
</reference>
<dbReference type="KEGG" id="vbh:CMV30_02960"/>
<keyword evidence="4" id="KW-1185">Reference proteome</keyword>
<sequence length="104" mass="11316">MISKSPLKAALVTFGLTVAVVLAFWALELLVLFLFFRNSDEASWGVVLYGFFFAVVALPIGVLLSIGTFMKVKIQNPKAEPNQPLQRNASTGSVSIFQSPARRG</sequence>